<accession>A0A0A7FZH9</accession>
<evidence type="ECO:0008006" key="11">
    <source>
        <dbReference type="Google" id="ProtNLM"/>
    </source>
</evidence>
<feature type="transmembrane region" description="Helical" evidence="8">
    <location>
        <begin position="272"/>
        <end position="291"/>
    </location>
</feature>
<evidence type="ECO:0000313" key="10">
    <source>
        <dbReference type="Proteomes" id="UP000030635"/>
    </source>
</evidence>
<evidence type="ECO:0000256" key="3">
    <source>
        <dbReference type="ARBA" id="ARBA00022448"/>
    </source>
</evidence>
<name>A0A0A7FZH9_9CLOT</name>
<keyword evidence="10" id="KW-1185">Reference proteome</keyword>
<dbReference type="RefSeq" id="WP_039315644.1">
    <property type="nucleotide sequence ID" value="NZ_CP006905.1"/>
</dbReference>
<dbReference type="OrthoDB" id="9793390at2"/>
<sequence>MKLKILTRELIIKLSIALIFIILFIAYLNSSIFREVINLILISAILAYVLKPLRDSMIRRLKITRRKATLIVMLSICLIIALIFIVLIPKLVREMGNSVYIIEDFSNYIKDFKNSMKFLDKSPIASTIYDDIEIKFWGYVMELSRNLINWLIEFANNLIAIAIIPIISYYFLSDGEKISNKMYLLIPKEKRIVTKRIIEDINLLLERYIVSQIVLSIATGIMCLILFIGIDLRFAILLSIINAVFNIVPYFGAFFGGIPAVIVGFMDSPTKAIWAVVGILIIQQIEGNILAPKVTADSTNIHPLVIIILLLIGERMFGVFGMIMAVPLGVIIKVIYDDLNYYLF</sequence>
<dbReference type="Proteomes" id="UP000030635">
    <property type="component" value="Chromosome"/>
</dbReference>
<keyword evidence="3" id="KW-0813">Transport</keyword>
<keyword evidence="6 8" id="KW-1133">Transmembrane helix</keyword>
<evidence type="ECO:0000256" key="5">
    <source>
        <dbReference type="ARBA" id="ARBA00022692"/>
    </source>
</evidence>
<organism evidence="9 10">
    <name type="scientific">Clostridium baratii str. Sullivan</name>
    <dbReference type="NCBI Taxonomy" id="1415775"/>
    <lineage>
        <taxon>Bacteria</taxon>
        <taxon>Bacillati</taxon>
        <taxon>Bacillota</taxon>
        <taxon>Clostridia</taxon>
        <taxon>Eubacteriales</taxon>
        <taxon>Clostridiaceae</taxon>
        <taxon>Clostridium</taxon>
    </lineage>
</organism>
<evidence type="ECO:0000256" key="8">
    <source>
        <dbReference type="SAM" id="Phobius"/>
    </source>
</evidence>
<evidence type="ECO:0000256" key="1">
    <source>
        <dbReference type="ARBA" id="ARBA00004651"/>
    </source>
</evidence>
<gene>
    <name evidence="9" type="ORF">U729_2553</name>
</gene>
<keyword evidence="5 8" id="KW-0812">Transmembrane</keyword>
<dbReference type="InterPro" id="IPR002549">
    <property type="entry name" value="AI-2E-like"/>
</dbReference>
<comment type="similarity">
    <text evidence="2">Belongs to the autoinducer-2 exporter (AI-2E) (TC 2.A.86) family.</text>
</comment>
<dbReference type="EMBL" id="CP006905">
    <property type="protein sequence ID" value="AIY84997.1"/>
    <property type="molecule type" value="Genomic_DNA"/>
</dbReference>
<dbReference type="PANTHER" id="PTHR21716:SF53">
    <property type="entry name" value="PERMEASE PERM-RELATED"/>
    <property type="match status" value="1"/>
</dbReference>
<evidence type="ECO:0000256" key="2">
    <source>
        <dbReference type="ARBA" id="ARBA00009773"/>
    </source>
</evidence>
<reference evidence="9 10" key="1">
    <citation type="journal article" date="2015" name="Infect. Genet. Evol.">
        <title>Genomic sequences of six botulinum neurotoxin-producing strains representing three clostridial species illustrate the mobility and diversity of botulinum neurotoxin genes.</title>
        <authorList>
            <person name="Smith T.J."/>
            <person name="Hill K.K."/>
            <person name="Xie G."/>
            <person name="Foley B.T."/>
            <person name="Williamson C.H."/>
            <person name="Foster J.T."/>
            <person name="Johnson S.L."/>
            <person name="Chertkov O."/>
            <person name="Teshima H."/>
            <person name="Gibbons H.S."/>
            <person name="Johnsky L.A."/>
            <person name="Karavis M.A."/>
            <person name="Smith L.A."/>
        </authorList>
    </citation>
    <scope>NUCLEOTIDE SEQUENCE [LARGE SCALE GENOMIC DNA]</scope>
    <source>
        <strain evidence="9">Sullivan</strain>
    </source>
</reference>
<keyword evidence="4" id="KW-1003">Cell membrane</keyword>
<keyword evidence="7 8" id="KW-0472">Membrane</keyword>
<dbReference type="Pfam" id="PF01594">
    <property type="entry name" value="AI-2E_transport"/>
    <property type="match status" value="1"/>
</dbReference>
<feature type="transmembrane region" description="Helical" evidence="8">
    <location>
        <begin position="70"/>
        <end position="88"/>
    </location>
</feature>
<feature type="transmembrane region" description="Helical" evidence="8">
    <location>
        <begin position="247"/>
        <end position="265"/>
    </location>
</feature>
<dbReference type="AlphaFoldDB" id="A0A0A7FZH9"/>
<evidence type="ECO:0000313" key="9">
    <source>
        <dbReference type="EMBL" id="AIY84997.1"/>
    </source>
</evidence>
<dbReference type="eggNOG" id="COG0628">
    <property type="taxonomic scope" value="Bacteria"/>
</dbReference>
<evidence type="ECO:0000256" key="7">
    <source>
        <dbReference type="ARBA" id="ARBA00023136"/>
    </source>
</evidence>
<dbReference type="KEGG" id="cbv:U729_2553"/>
<protein>
    <recommendedName>
        <fullName evidence="11">Permease</fullName>
    </recommendedName>
</protein>
<proteinExistence type="inferred from homology"/>
<evidence type="ECO:0000256" key="6">
    <source>
        <dbReference type="ARBA" id="ARBA00022989"/>
    </source>
</evidence>
<dbReference type="STRING" id="1561.NPD11_480"/>
<feature type="transmembrane region" description="Helical" evidence="8">
    <location>
        <begin position="147"/>
        <end position="172"/>
    </location>
</feature>
<comment type="subcellular location">
    <subcellularLocation>
        <location evidence="1">Cell membrane</location>
        <topology evidence="1">Multi-pass membrane protein</topology>
    </subcellularLocation>
</comment>
<feature type="transmembrane region" description="Helical" evidence="8">
    <location>
        <begin position="32"/>
        <end position="50"/>
    </location>
</feature>
<dbReference type="HOGENOM" id="CLU_031275_8_1_9"/>
<feature type="transmembrane region" description="Helical" evidence="8">
    <location>
        <begin position="213"/>
        <end position="241"/>
    </location>
</feature>
<dbReference type="GO" id="GO:0005886">
    <property type="term" value="C:plasma membrane"/>
    <property type="evidence" value="ECO:0007669"/>
    <property type="project" value="UniProtKB-SubCell"/>
</dbReference>
<feature type="transmembrane region" description="Helical" evidence="8">
    <location>
        <begin position="10"/>
        <end position="26"/>
    </location>
</feature>
<dbReference type="PANTHER" id="PTHR21716">
    <property type="entry name" value="TRANSMEMBRANE PROTEIN"/>
    <property type="match status" value="1"/>
</dbReference>
<evidence type="ECO:0000256" key="4">
    <source>
        <dbReference type="ARBA" id="ARBA00022475"/>
    </source>
</evidence>
<dbReference type="GO" id="GO:0055085">
    <property type="term" value="P:transmembrane transport"/>
    <property type="evidence" value="ECO:0007669"/>
    <property type="project" value="TreeGrafter"/>
</dbReference>
<feature type="transmembrane region" description="Helical" evidence="8">
    <location>
        <begin position="303"/>
        <end position="336"/>
    </location>
</feature>